<proteinExistence type="predicted"/>
<evidence type="ECO:0000313" key="1">
    <source>
        <dbReference type="EMBL" id="SMS12648.1"/>
    </source>
</evidence>
<organism evidence="1 2">
    <name type="scientific">Pseudomonas viridiflava</name>
    <name type="common">Phytomonas viridiflava</name>
    <dbReference type="NCBI Taxonomy" id="33069"/>
    <lineage>
        <taxon>Bacteria</taxon>
        <taxon>Pseudomonadati</taxon>
        <taxon>Pseudomonadota</taxon>
        <taxon>Gammaproteobacteria</taxon>
        <taxon>Pseudomonadales</taxon>
        <taxon>Pseudomonadaceae</taxon>
        <taxon>Pseudomonas</taxon>
    </lineage>
</organism>
<evidence type="ECO:0000313" key="2">
    <source>
        <dbReference type="Proteomes" id="UP000196842"/>
    </source>
</evidence>
<name>A0A1Y6JRT1_PSEVI</name>
<dbReference type="EMBL" id="LT855380">
    <property type="protein sequence ID" value="SMS12648.1"/>
    <property type="molecule type" value="Genomic_DNA"/>
</dbReference>
<dbReference type="Proteomes" id="UP000196842">
    <property type="component" value="Chromosome I"/>
</dbReference>
<accession>A0A1Y6JRT1</accession>
<dbReference type="AlphaFoldDB" id="A0A1Y6JRT1"/>
<gene>
    <name evidence="1" type="ORF">CFBP1590__5062</name>
</gene>
<reference evidence="1 2" key="1">
    <citation type="submission" date="2017-05" db="EMBL/GenBank/DDBJ databases">
        <authorList>
            <person name="Song R."/>
            <person name="Chenine A.L."/>
            <person name="Ruprecht R.M."/>
        </authorList>
    </citation>
    <scope>NUCLEOTIDE SEQUENCE [LARGE SCALE GENOMIC DNA]</scope>
    <source>
        <strain evidence="1 2">CFBP 1590</strain>
    </source>
</reference>
<protein>
    <submittedName>
        <fullName evidence="1">Uncharacterized protein</fullName>
    </submittedName>
</protein>
<sequence>MTSTRLKLSQEGMLWKIALEHLGPVGLHQVVVELWPTARPPSPGAVENLHRDHLGDDVLSILRTAQVAVGAVVPYRVVEPKQLAIYSTHAEALAYGLLKALPVRILSPMLKGARLEDDLGM</sequence>
<dbReference type="GeneID" id="47766707"/>
<dbReference type="KEGG" id="pvd:CFBP1590__5062"/>
<dbReference type="RefSeq" id="WP_088236154.1">
    <property type="nucleotide sequence ID" value="NZ_LT855380.1"/>
</dbReference>